<evidence type="ECO:0000313" key="2">
    <source>
        <dbReference type="Proteomes" id="UP000606490"/>
    </source>
</evidence>
<reference evidence="1 2" key="1">
    <citation type="submission" date="2021-01" db="EMBL/GenBank/DDBJ databases">
        <title>Belnapia mucosa sp. nov. and Belnapia arida sp. nov., isolated from the Tabernas Desert (Almeria, Spain).</title>
        <authorList>
            <person name="Molina-Menor E."/>
            <person name="Vidal-Verdu A."/>
            <person name="Calonge A."/>
            <person name="Satari L."/>
            <person name="Pereto Magraner J."/>
            <person name="Porcar Miralles M."/>
        </authorList>
    </citation>
    <scope>NUCLEOTIDE SEQUENCE [LARGE SCALE GENOMIC DNA]</scope>
    <source>
        <strain evidence="1 2">T6</strain>
    </source>
</reference>
<proteinExistence type="predicted"/>
<name>A0ABS1VD43_9PROT</name>
<keyword evidence="2" id="KW-1185">Reference proteome</keyword>
<gene>
    <name evidence="1" type="ORF">JMJ55_30330</name>
</gene>
<comment type="caution">
    <text evidence="1">The sequence shown here is derived from an EMBL/GenBank/DDBJ whole genome shotgun (WGS) entry which is preliminary data.</text>
</comment>
<dbReference type="Proteomes" id="UP000606490">
    <property type="component" value="Unassembled WGS sequence"/>
</dbReference>
<evidence type="ECO:0000313" key="1">
    <source>
        <dbReference type="EMBL" id="MBL6459601.1"/>
    </source>
</evidence>
<dbReference type="RefSeq" id="WP_202829331.1">
    <property type="nucleotide sequence ID" value="NZ_JAEUXJ010000063.1"/>
</dbReference>
<accession>A0ABS1VD43</accession>
<organism evidence="1 2">
    <name type="scientific">Belnapia mucosa</name>
    <dbReference type="NCBI Taxonomy" id="2804532"/>
    <lineage>
        <taxon>Bacteria</taxon>
        <taxon>Pseudomonadati</taxon>
        <taxon>Pseudomonadota</taxon>
        <taxon>Alphaproteobacteria</taxon>
        <taxon>Acetobacterales</taxon>
        <taxon>Roseomonadaceae</taxon>
        <taxon>Belnapia</taxon>
    </lineage>
</organism>
<protein>
    <submittedName>
        <fullName evidence="1">Uncharacterized protein</fullName>
    </submittedName>
</protein>
<dbReference type="EMBL" id="JAEUXJ010000063">
    <property type="protein sequence ID" value="MBL6459601.1"/>
    <property type="molecule type" value="Genomic_DNA"/>
</dbReference>
<sequence>MLTDLAHFEPPPSAPSATQLAAARHLTLTGIAATPEAIALVGHLTALVAPLVDAERDNARRSAGAAKLSKTVGAAVAGLLRRWGSEEPSLAFRSLRNDGFTGAPVGRRQFVPTMEALVALGFIGQASGISFTSPGFDGTPGWERRAARYWPTDKLLALALRHGVG</sequence>